<keyword evidence="5" id="KW-0354">Hemolysis</keyword>
<evidence type="ECO:0000256" key="10">
    <source>
        <dbReference type="ARBA" id="ARBA00055355"/>
    </source>
</evidence>
<dbReference type="PANTHER" id="PTHR24221:SF647">
    <property type="entry name" value="BLL6336 PROTEIN"/>
    <property type="match status" value="1"/>
</dbReference>
<dbReference type="PROSITE" id="PS50990">
    <property type="entry name" value="PEPTIDASE_C39"/>
    <property type="match status" value="1"/>
</dbReference>
<dbReference type="InterPro" id="IPR003593">
    <property type="entry name" value="AAA+_ATPase"/>
</dbReference>
<evidence type="ECO:0000256" key="4">
    <source>
        <dbReference type="ARBA" id="ARBA00022692"/>
    </source>
</evidence>
<keyword evidence="9 13" id="KW-0472">Membrane</keyword>
<keyword evidence="8 13" id="KW-1133">Transmembrane helix</keyword>
<dbReference type="InterPro" id="IPR011527">
    <property type="entry name" value="ABC1_TM_dom"/>
</dbReference>
<feature type="transmembrane region" description="Helical" evidence="13">
    <location>
        <begin position="331"/>
        <end position="351"/>
    </location>
</feature>
<evidence type="ECO:0000259" key="16">
    <source>
        <dbReference type="PROSITE" id="PS50990"/>
    </source>
</evidence>
<evidence type="ECO:0000313" key="17">
    <source>
        <dbReference type="EMBL" id="GGC93408.1"/>
    </source>
</evidence>
<evidence type="ECO:0000256" key="8">
    <source>
        <dbReference type="ARBA" id="ARBA00022989"/>
    </source>
</evidence>
<dbReference type="Gene3D" id="1.20.1560.10">
    <property type="entry name" value="ABC transporter type 1, transmembrane domain"/>
    <property type="match status" value="1"/>
</dbReference>
<evidence type="ECO:0000256" key="1">
    <source>
        <dbReference type="ARBA" id="ARBA00004651"/>
    </source>
</evidence>
<dbReference type="PROSITE" id="PS50893">
    <property type="entry name" value="ABC_TRANSPORTER_2"/>
    <property type="match status" value="1"/>
</dbReference>
<evidence type="ECO:0000259" key="14">
    <source>
        <dbReference type="PROSITE" id="PS50893"/>
    </source>
</evidence>
<dbReference type="SUPFAM" id="SSF90123">
    <property type="entry name" value="ABC transporter transmembrane region"/>
    <property type="match status" value="1"/>
</dbReference>
<gene>
    <name evidence="17" type="ORF">GCM10011396_45860</name>
</gene>
<keyword evidence="5" id="KW-0204">Cytolysis</keyword>
<comment type="similarity">
    <text evidence="11">Belongs to the ABC transporter superfamily. Cyclolysin exporter (TC 3.A.1.109.2) family.</text>
</comment>
<keyword evidence="7" id="KW-0067">ATP-binding</keyword>
<feature type="transmembrane region" description="Helical" evidence="13">
    <location>
        <begin position="193"/>
        <end position="215"/>
    </location>
</feature>
<dbReference type="InterPro" id="IPR036640">
    <property type="entry name" value="ABC1_TM_sf"/>
</dbReference>
<evidence type="ECO:0000256" key="9">
    <source>
        <dbReference type="ARBA" id="ARBA00023136"/>
    </source>
</evidence>
<dbReference type="GO" id="GO:0140359">
    <property type="term" value="F:ABC-type transporter activity"/>
    <property type="evidence" value="ECO:0007669"/>
    <property type="project" value="InterPro"/>
</dbReference>
<dbReference type="Pfam" id="PF00664">
    <property type="entry name" value="ABC_membrane"/>
    <property type="match status" value="1"/>
</dbReference>
<name>A0A916XPU8_9BURK</name>
<dbReference type="InterPro" id="IPR027417">
    <property type="entry name" value="P-loop_NTPase"/>
</dbReference>
<dbReference type="InterPro" id="IPR017871">
    <property type="entry name" value="ABC_transporter-like_CS"/>
</dbReference>
<dbReference type="AlphaFoldDB" id="A0A916XPU8"/>
<dbReference type="GO" id="GO:0005886">
    <property type="term" value="C:plasma membrane"/>
    <property type="evidence" value="ECO:0007669"/>
    <property type="project" value="UniProtKB-SubCell"/>
</dbReference>
<keyword evidence="6" id="KW-0547">Nucleotide-binding</keyword>
<feature type="domain" description="ABC transmembrane type-1" evidence="15">
    <location>
        <begin position="193"/>
        <end position="473"/>
    </location>
</feature>
<evidence type="ECO:0000256" key="7">
    <source>
        <dbReference type="ARBA" id="ARBA00022840"/>
    </source>
</evidence>
<dbReference type="GO" id="GO:0034040">
    <property type="term" value="F:ATPase-coupled lipid transmembrane transporter activity"/>
    <property type="evidence" value="ECO:0007669"/>
    <property type="project" value="TreeGrafter"/>
</dbReference>
<comment type="subcellular location">
    <subcellularLocation>
        <location evidence="1">Cell membrane</location>
        <topology evidence="1">Multi-pass membrane protein</topology>
    </subcellularLocation>
</comment>
<dbReference type="CDD" id="cd18588">
    <property type="entry name" value="ABC_6TM_CyaB_HlyB_like"/>
    <property type="match status" value="1"/>
</dbReference>
<keyword evidence="4 13" id="KW-0812">Transmembrane</keyword>
<dbReference type="GO" id="GO:0031640">
    <property type="term" value="P:killing of cells of another organism"/>
    <property type="evidence" value="ECO:0007669"/>
    <property type="project" value="UniProtKB-KW"/>
</dbReference>
<comment type="caution">
    <text evidence="17">The sequence shown here is derived from an EMBL/GenBank/DDBJ whole genome shotgun (WGS) entry which is preliminary data.</text>
</comment>
<sequence>MNHRLLNGQAFFWVLQGVCALHRKPFSPDLAQQQFAAPYTGDTLLSAAESLGFEASLRKVKAEKLHQKNFPLVCWLEAPAELSSASTIVSDAATAAGQPALPTGPSPDSGTLALILQADGNNFLIVEHNDTTPRTITLAEFKERYLGHVASITPKADPATDPDSDNAAREQRKFGFSWFVPELLKHKKLWQEILLASLVIQLIALATPLFTQAIIDKVVVHRTESTLWVIAIGMGVFMLFSAGLSWLRQYLVLHTGNRVDAVLGSSVFERLFKLPPMYFQHRATGVIAARLHGVETIREFIASAAVTLVLDFPFLLIFVAIMFYYSVTLTLIVLAILAVIVTLSIVIAPIFQTRLQEQFQLGARNQAFLTEYIVGLETVKSLQLEPQLSSRYSGYLASYLQAGFATKQLANTYNTIANLMEQLMSLLVLGIGAYTVMHHTDFTIGMLVAFQMFSGRLSQPMLRLVGLWQQFQQASLSVARLGDLMNAPVEPYSVIPAREQNKASGNGSVQIDGIAFKYAEHLPLVYENLSLNIQSGQTIAIMGPSGCGKSTLAKLMQGFYQPSAGRILVDNVDIRYLSANELRSHFGVVPQETTLFSGTIYNNLQMASPNASFEQITAACKMAEIHHTIEALPKGYQTEIGERGAGLSGGQKQRIAIARALLKRPSILIFDEATSALDANTAEQFAHTVNALKGKVTMLFITHGLPKGLKVDAVFRLTDKGAQLLSPAPALASTAATSSAASSANA</sequence>
<dbReference type="EMBL" id="BMED01000006">
    <property type="protein sequence ID" value="GGC93408.1"/>
    <property type="molecule type" value="Genomic_DNA"/>
</dbReference>
<feature type="transmembrane region" description="Helical" evidence="13">
    <location>
        <begin position="300"/>
        <end position="325"/>
    </location>
</feature>
<evidence type="ECO:0000259" key="15">
    <source>
        <dbReference type="PROSITE" id="PS50929"/>
    </source>
</evidence>
<proteinExistence type="inferred from homology"/>
<accession>A0A916XPU8</accession>
<keyword evidence="2" id="KW-0813">Transport</keyword>
<organism evidence="17 18">
    <name type="scientific">Undibacterium terreum</name>
    <dbReference type="NCBI Taxonomy" id="1224302"/>
    <lineage>
        <taxon>Bacteria</taxon>
        <taxon>Pseudomonadati</taxon>
        <taxon>Pseudomonadota</taxon>
        <taxon>Betaproteobacteria</taxon>
        <taxon>Burkholderiales</taxon>
        <taxon>Oxalobacteraceae</taxon>
        <taxon>Undibacterium</taxon>
    </lineage>
</organism>
<dbReference type="SUPFAM" id="SSF52540">
    <property type="entry name" value="P-loop containing nucleoside triphosphate hydrolases"/>
    <property type="match status" value="1"/>
</dbReference>
<evidence type="ECO:0000256" key="2">
    <source>
        <dbReference type="ARBA" id="ARBA00022448"/>
    </source>
</evidence>
<evidence type="ECO:0000256" key="11">
    <source>
        <dbReference type="ARBA" id="ARBA00061173"/>
    </source>
</evidence>
<comment type="function">
    <text evidence="10">Involved in the export of calmodulin-sensitive adenylate cyclase-hemolysin (cyclolysin).</text>
</comment>
<protein>
    <recommendedName>
        <fullName evidence="12">Cyclolysin secretion/processing ATP-binding protein CyaB</fullName>
    </recommendedName>
</protein>
<feature type="domain" description="ABC transporter" evidence="14">
    <location>
        <begin position="509"/>
        <end position="744"/>
    </location>
</feature>
<evidence type="ECO:0000256" key="12">
    <source>
        <dbReference type="ARBA" id="ARBA00072252"/>
    </source>
</evidence>
<dbReference type="GO" id="GO:0008233">
    <property type="term" value="F:peptidase activity"/>
    <property type="evidence" value="ECO:0007669"/>
    <property type="project" value="InterPro"/>
</dbReference>
<reference evidence="17" key="2">
    <citation type="submission" date="2020-09" db="EMBL/GenBank/DDBJ databases">
        <authorList>
            <person name="Sun Q."/>
            <person name="Zhou Y."/>
        </authorList>
    </citation>
    <scope>NUCLEOTIDE SEQUENCE</scope>
    <source>
        <strain evidence="17">CGMCC 1.10998</strain>
    </source>
</reference>
<reference evidence="17" key="1">
    <citation type="journal article" date="2014" name="Int. J. Syst. Evol. Microbiol.">
        <title>Complete genome sequence of Corynebacterium casei LMG S-19264T (=DSM 44701T), isolated from a smear-ripened cheese.</title>
        <authorList>
            <consortium name="US DOE Joint Genome Institute (JGI-PGF)"/>
            <person name="Walter F."/>
            <person name="Albersmeier A."/>
            <person name="Kalinowski J."/>
            <person name="Ruckert C."/>
        </authorList>
    </citation>
    <scope>NUCLEOTIDE SEQUENCE</scope>
    <source>
        <strain evidence="17">CGMCC 1.10998</strain>
    </source>
</reference>
<dbReference type="InterPro" id="IPR005074">
    <property type="entry name" value="Peptidase_C39"/>
</dbReference>
<dbReference type="Proteomes" id="UP000637423">
    <property type="component" value="Unassembled WGS sequence"/>
</dbReference>
<dbReference type="SMART" id="SM00382">
    <property type="entry name" value="AAA"/>
    <property type="match status" value="1"/>
</dbReference>
<dbReference type="Gene3D" id="3.90.70.10">
    <property type="entry name" value="Cysteine proteinases"/>
    <property type="match status" value="1"/>
</dbReference>
<dbReference type="RefSeq" id="WP_188568486.1">
    <property type="nucleotide sequence ID" value="NZ_BMED01000006.1"/>
</dbReference>
<dbReference type="GO" id="GO:0005524">
    <property type="term" value="F:ATP binding"/>
    <property type="evidence" value="ECO:0007669"/>
    <property type="project" value="UniProtKB-KW"/>
</dbReference>
<dbReference type="GO" id="GO:0016887">
    <property type="term" value="F:ATP hydrolysis activity"/>
    <property type="evidence" value="ECO:0007669"/>
    <property type="project" value="InterPro"/>
</dbReference>
<keyword evidence="3" id="KW-1003">Cell membrane</keyword>
<feature type="transmembrane region" description="Helical" evidence="13">
    <location>
        <begin position="227"/>
        <end position="247"/>
    </location>
</feature>
<dbReference type="FunFam" id="3.40.50.300:FF:000299">
    <property type="entry name" value="ABC transporter ATP-binding protein/permease"/>
    <property type="match status" value="1"/>
</dbReference>
<dbReference type="InterPro" id="IPR003439">
    <property type="entry name" value="ABC_transporter-like_ATP-bd"/>
</dbReference>
<evidence type="ECO:0000256" key="13">
    <source>
        <dbReference type="SAM" id="Phobius"/>
    </source>
</evidence>
<dbReference type="PROSITE" id="PS00211">
    <property type="entry name" value="ABC_TRANSPORTER_1"/>
    <property type="match status" value="1"/>
</dbReference>
<evidence type="ECO:0000256" key="3">
    <source>
        <dbReference type="ARBA" id="ARBA00022475"/>
    </source>
</evidence>
<feature type="transmembrane region" description="Helical" evidence="13">
    <location>
        <begin position="426"/>
        <end position="453"/>
    </location>
</feature>
<dbReference type="GO" id="GO:0006508">
    <property type="term" value="P:proteolysis"/>
    <property type="evidence" value="ECO:0007669"/>
    <property type="project" value="InterPro"/>
</dbReference>
<evidence type="ECO:0000313" key="18">
    <source>
        <dbReference type="Proteomes" id="UP000637423"/>
    </source>
</evidence>
<dbReference type="Pfam" id="PF00005">
    <property type="entry name" value="ABC_tran"/>
    <property type="match status" value="1"/>
</dbReference>
<dbReference type="InterPro" id="IPR039421">
    <property type="entry name" value="Type_1_exporter"/>
</dbReference>
<dbReference type="Gene3D" id="3.40.50.300">
    <property type="entry name" value="P-loop containing nucleotide triphosphate hydrolases"/>
    <property type="match status" value="1"/>
</dbReference>
<dbReference type="PANTHER" id="PTHR24221">
    <property type="entry name" value="ATP-BINDING CASSETTE SUB-FAMILY B"/>
    <property type="match status" value="1"/>
</dbReference>
<feature type="domain" description="Peptidase C39" evidence="16">
    <location>
        <begin position="9"/>
        <end position="152"/>
    </location>
</feature>
<evidence type="ECO:0000256" key="6">
    <source>
        <dbReference type="ARBA" id="ARBA00022741"/>
    </source>
</evidence>
<keyword evidence="18" id="KW-1185">Reference proteome</keyword>
<dbReference type="PROSITE" id="PS50929">
    <property type="entry name" value="ABC_TM1F"/>
    <property type="match status" value="1"/>
</dbReference>
<evidence type="ECO:0000256" key="5">
    <source>
        <dbReference type="ARBA" id="ARBA00022735"/>
    </source>
</evidence>